<dbReference type="Pfam" id="PF12738">
    <property type="entry name" value="PTCB-BRCT"/>
    <property type="match status" value="3"/>
</dbReference>
<dbReference type="PANTHER" id="PTHR13561">
    <property type="entry name" value="DNA REPLICATION REGULATOR DPB11-RELATED"/>
    <property type="match status" value="1"/>
</dbReference>
<feature type="domain" description="BRCT" evidence="3">
    <location>
        <begin position="354"/>
        <end position="444"/>
    </location>
</feature>
<keyword evidence="1" id="KW-0677">Repeat</keyword>
<evidence type="ECO:0000313" key="5">
    <source>
        <dbReference type="Proteomes" id="UP000625711"/>
    </source>
</evidence>
<dbReference type="GO" id="GO:0033314">
    <property type="term" value="P:mitotic DNA replication checkpoint signaling"/>
    <property type="evidence" value="ECO:0007669"/>
    <property type="project" value="TreeGrafter"/>
</dbReference>
<feature type="region of interest" description="Disordered" evidence="2">
    <location>
        <begin position="773"/>
        <end position="815"/>
    </location>
</feature>
<sequence length="1247" mass="139862">MSDIHIVFILPEECKDESEASPIMKEAFNLCMELVNDISWQKESELDLQNLTKLSYIVFEDFGTRDFSDIIKTKSARVVGPKAISVCLSESKPIPSFQWPILNVTMYDCVVTCSHLSKIQKESIKNKVQLMGGFYTGDFLGNVTHLICDGSTSEKYLFAAEKGIKLMLPNWIDYLWQESQQKVISTNDSDFLEKFKCPIFHKQIICTTGISSRSEKVKLQELITANGGEMVGKLNLHQTHVLICHGTEGTTSEKFKAAKSRSIPCVTTDWLFNSVEKGYSLPYKNYQVKAATSTPTKDSENVNPNFSCISSIGILSGMQKSQIDETMRCSISNEKKRKASEDLIDKIDMKRVKGAGSFLDGCSIFVAGFNFEQRDKLNKAINLSGATRYDSLSDRVTHVIVGDPCCAEVQTALNKKLVCTFVSVQWLLDSIEQQRPAKEEDYAIYNIIEKQSNEHNISSPVNKKALNILRKSKLAVENVEKQGTSDTDKEILGDDTLTQQYLGNISKQEKQDTLNKLLEGVVFPENKTLAEPEFTLKTRTLKTAPVSMQSNNESSVRFEADESSSQVTTGVSANVSIFCSYTFVVANFDEETTEVIEEHIEVSGGTVIKNISGSIVDYLVVPILKKNKSPHKICAREIVNELFIIESIEEENLVNLSYYHRPIDIPSNNPLKDCVVTISAYTGQERHFLKTVIEGLGGVFQEQFSRRNIPSKNVLASTHLVLPTAEGKKYEAAIKWKLPVVNKEWLLQCVSSGSKVHIDDFLVGKDSTFKNCSGEGSSSSSKADQSNQKNTFEETPLKNIEITDNVSTPTKQLDNKNVKTPLNQIYQTPETYSQVTPLNKILQDAIANKILPTPSPKTYYPWDPKTPDTPIGAFIRDNPSPALRKEMQKYVDSFPEYVPPKRRLSTPLSELRKRLRNKVLYGGECNVNSQDEQNVSRGINDSHEDGIGLLPEDQISTSEKLKVGQKLQQLQDMVMASGSGSGCRRPSRLSEIVQNCESPSAEATIPRNTETNSQVYTVDWDYGQRETESQAPKVFLLSGIELNQRERLSKTIKTLGGIVSESASYDDSCTHLICPKPLRNEKTLACMAAGKWILHVSYIEKSQEAGRFLFEEHFEFGNPLSRSNINYEEKDCCINYWRKEIKKRGYGAFNGMRAIVIAERRDPLVKVIEAGEGVILNISPPFEDSVHATHCLLEAKVVKDLSQYTPLALQGIKCVNTIYINEFLRNCGKEVTSYVLPYFSSYYSKEK</sequence>
<dbReference type="SMART" id="SM00292">
    <property type="entry name" value="BRCT"/>
    <property type="match status" value="6"/>
</dbReference>
<dbReference type="EMBL" id="JAACXV010000401">
    <property type="protein sequence ID" value="KAF7278414.1"/>
    <property type="molecule type" value="Genomic_DNA"/>
</dbReference>
<feature type="domain" description="BRCT" evidence="3">
    <location>
        <begin position="195"/>
        <end position="288"/>
    </location>
</feature>
<dbReference type="PANTHER" id="PTHR13561:SF20">
    <property type="entry name" value="DNA TOPOISOMERASE 2-BINDING PROTEIN 1"/>
    <property type="match status" value="1"/>
</dbReference>
<dbReference type="Proteomes" id="UP000625711">
    <property type="component" value="Unassembled WGS sequence"/>
</dbReference>
<dbReference type="FunFam" id="3.40.50.10190:FF:000021">
    <property type="entry name" value="DNA topoisomerase II binding protein 1"/>
    <property type="match status" value="1"/>
</dbReference>
<evidence type="ECO:0000256" key="2">
    <source>
        <dbReference type="SAM" id="MobiDB-lite"/>
    </source>
</evidence>
<comment type="caution">
    <text evidence="4">The sequence shown here is derived from an EMBL/GenBank/DDBJ whole genome shotgun (WGS) entry which is preliminary data.</text>
</comment>
<evidence type="ECO:0000313" key="4">
    <source>
        <dbReference type="EMBL" id="KAF7278414.1"/>
    </source>
</evidence>
<organism evidence="4 5">
    <name type="scientific">Rhynchophorus ferrugineus</name>
    <name type="common">Red palm weevil</name>
    <name type="synonym">Curculio ferrugineus</name>
    <dbReference type="NCBI Taxonomy" id="354439"/>
    <lineage>
        <taxon>Eukaryota</taxon>
        <taxon>Metazoa</taxon>
        <taxon>Ecdysozoa</taxon>
        <taxon>Arthropoda</taxon>
        <taxon>Hexapoda</taxon>
        <taxon>Insecta</taxon>
        <taxon>Pterygota</taxon>
        <taxon>Neoptera</taxon>
        <taxon>Endopterygota</taxon>
        <taxon>Coleoptera</taxon>
        <taxon>Polyphaga</taxon>
        <taxon>Cucujiformia</taxon>
        <taxon>Curculionidae</taxon>
        <taxon>Dryophthorinae</taxon>
        <taxon>Rhynchophorus</taxon>
    </lineage>
</organism>
<dbReference type="OrthoDB" id="251770at2759"/>
<protein>
    <recommendedName>
        <fullName evidence="3">BRCT domain-containing protein</fullName>
    </recommendedName>
</protein>
<keyword evidence="5" id="KW-1185">Reference proteome</keyword>
<dbReference type="Gene3D" id="3.40.50.10190">
    <property type="entry name" value="BRCT domain"/>
    <property type="match status" value="8"/>
</dbReference>
<feature type="domain" description="BRCT" evidence="3">
    <location>
        <begin position="1034"/>
        <end position="1116"/>
    </location>
</feature>
<evidence type="ECO:0000256" key="1">
    <source>
        <dbReference type="ARBA" id="ARBA00022737"/>
    </source>
</evidence>
<gene>
    <name evidence="4" type="ORF">GWI33_008450</name>
</gene>
<dbReference type="SUPFAM" id="SSF52113">
    <property type="entry name" value="BRCT domain"/>
    <property type="match status" value="6"/>
</dbReference>
<dbReference type="GO" id="GO:0007095">
    <property type="term" value="P:mitotic G2 DNA damage checkpoint signaling"/>
    <property type="evidence" value="ECO:0007669"/>
    <property type="project" value="TreeGrafter"/>
</dbReference>
<evidence type="ECO:0000259" key="3">
    <source>
        <dbReference type="PROSITE" id="PS50172"/>
    </source>
</evidence>
<name>A0A834MHC7_RHYFE</name>
<dbReference type="PROSITE" id="PS50172">
    <property type="entry name" value="BRCT"/>
    <property type="match status" value="6"/>
</dbReference>
<dbReference type="InterPro" id="IPR059215">
    <property type="entry name" value="BRCT2_TopBP1-like"/>
</dbReference>
<dbReference type="CDD" id="cd17738">
    <property type="entry name" value="BRCT_TopBP1_rpt7"/>
    <property type="match status" value="1"/>
</dbReference>
<dbReference type="Pfam" id="PF00533">
    <property type="entry name" value="BRCT"/>
    <property type="match status" value="2"/>
</dbReference>
<dbReference type="InterPro" id="IPR036420">
    <property type="entry name" value="BRCT_dom_sf"/>
</dbReference>
<dbReference type="AlphaFoldDB" id="A0A834MHC7"/>
<feature type="domain" description="BRCT" evidence="3">
    <location>
        <begin position="573"/>
        <end position="661"/>
    </location>
</feature>
<dbReference type="GO" id="GO:0006270">
    <property type="term" value="P:DNA replication initiation"/>
    <property type="evidence" value="ECO:0007669"/>
    <property type="project" value="TreeGrafter"/>
</dbReference>
<dbReference type="FunFam" id="3.40.50.10190:FF:000020">
    <property type="entry name" value="DNA topoisomerase II binding protein 1"/>
    <property type="match status" value="1"/>
</dbReference>
<proteinExistence type="predicted"/>
<dbReference type="FunFam" id="3.40.50.10190:FF:000018">
    <property type="entry name" value="DNA topoisomerase 2-binding protein 1"/>
    <property type="match status" value="1"/>
</dbReference>
<feature type="compositionally biased region" description="Polar residues" evidence="2">
    <location>
        <begin position="802"/>
        <end position="812"/>
    </location>
</feature>
<feature type="domain" description="BRCT" evidence="3">
    <location>
        <begin position="110"/>
        <end position="172"/>
    </location>
</feature>
<reference evidence="4" key="1">
    <citation type="submission" date="2020-08" db="EMBL/GenBank/DDBJ databases">
        <title>Genome sequencing and assembly of the red palm weevil Rhynchophorus ferrugineus.</title>
        <authorList>
            <person name="Dias G.B."/>
            <person name="Bergman C.M."/>
            <person name="Manee M."/>
        </authorList>
    </citation>
    <scope>NUCLEOTIDE SEQUENCE</scope>
    <source>
        <strain evidence="4">AA-2017</strain>
        <tissue evidence="4">Whole larva</tissue>
    </source>
</reference>
<dbReference type="CDD" id="cd17731">
    <property type="entry name" value="BRCT_TopBP1_rpt2_like"/>
    <property type="match status" value="1"/>
</dbReference>
<accession>A0A834MHC7</accession>
<feature type="domain" description="BRCT" evidence="3">
    <location>
        <begin position="666"/>
        <end position="763"/>
    </location>
</feature>
<dbReference type="InterPro" id="IPR001357">
    <property type="entry name" value="BRCT_dom"/>
</dbReference>